<proteinExistence type="predicted"/>
<sequence length="142" mass="15498">MDWLGIGVFILSIGFAVLIIFLRPVLKRLEETLGATAKTINTTGASITELSKETVGVIHNSNETLADVNEKLAKLDPLFQIIHDTGESAHHLTSTLAKFSVDKAERAQAGMDILDKNKLEGLMRGAAFIYYLRQAKKASADN</sequence>
<dbReference type="Proteomes" id="UP000001401">
    <property type="component" value="Chromosome"/>
</dbReference>
<keyword evidence="1" id="KW-1133">Transmembrane helix</keyword>
<evidence type="ECO:0000313" key="3">
    <source>
        <dbReference type="Proteomes" id="UP000001401"/>
    </source>
</evidence>
<dbReference type="eggNOG" id="COG4768">
    <property type="taxonomic scope" value="Bacteria"/>
</dbReference>
<keyword evidence="1" id="KW-0812">Transmembrane</keyword>
<dbReference type="PANTHER" id="PTHR40070">
    <property type="entry name" value="UPF0478 PROTEIN YTXG"/>
    <property type="match status" value="1"/>
</dbReference>
<protein>
    <recommendedName>
        <fullName evidence="4">DUF948 domain-containing protein</fullName>
    </recommendedName>
</protein>
<feature type="transmembrane region" description="Helical" evidence="1">
    <location>
        <begin position="6"/>
        <end position="26"/>
    </location>
</feature>
<keyword evidence="1" id="KW-0472">Membrane</keyword>
<keyword evidence="3" id="KW-1185">Reference proteome</keyword>
<dbReference type="Pfam" id="PF06103">
    <property type="entry name" value="DUF948"/>
    <property type="match status" value="1"/>
</dbReference>
<name>E6TWQ5_EVAC2</name>
<reference evidence="2" key="1">
    <citation type="submission" date="2010-12" db="EMBL/GenBank/DDBJ databases">
        <title>Complete sequence of Bacillus cellulosilyticus DSM 2522.</title>
        <authorList>
            <consortium name="US DOE Joint Genome Institute"/>
            <person name="Lucas S."/>
            <person name="Copeland A."/>
            <person name="Lapidus A."/>
            <person name="Cheng J.-F."/>
            <person name="Bruce D."/>
            <person name="Goodwin L."/>
            <person name="Pitluck S."/>
            <person name="Chertkov O."/>
            <person name="Detter J.C."/>
            <person name="Han C."/>
            <person name="Tapia R."/>
            <person name="Land M."/>
            <person name="Hauser L."/>
            <person name="Jeffries C."/>
            <person name="Kyrpides N."/>
            <person name="Ivanova N."/>
            <person name="Mikhailova N."/>
            <person name="Brumm P."/>
            <person name="Mead D."/>
            <person name="Woyke T."/>
        </authorList>
    </citation>
    <scope>NUCLEOTIDE SEQUENCE [LARGE SCALE GENOMIC DNA]</scope>
    <source>
        <strain evidence="2">DSM 2522</strain>
    </source>
</reference>
<dbReference type="KEGG" id="bco:Bcell_0456"/>
<gene>
    <name evidence="2" type="ordered locus">Bcell_0456</name>
</gene>
<organism evidence="2 3">
    <name type="scientific">Evansella cellulosilytica (strain ATCC 21833 / DSM 2522 / FERM P-1141 / JCM 9156 / N-4)</name>
    <name type="common">Bacillus cellulosilyticus</name>
    <dbReference type="NCBI Taxonomy" id="649639"/>
    <lineage>
        <taxon>Bacteria</taxon>
        <taxon>Bacillati</taxon>
        <taxon>Bacillota</taxon>
        <taxon>Bacilli</taxon>
        <taxon>Bacillales</taxon>
        <taxon>Bacillaceae</taxon>
        <taxon>Evansella</taxon>
    </lineage>
</organism>
<dbReference type="HOGENOM" id="CLU_115870_1_0_9"/>
<dbReference type="OrthoDB" id="2437843at2"/>
<dbReference type="STRING" id="649639.Bcell_0456"/>
<dbReference type="EMBL" id="CP002394">
    <property type="protein sequence ID" value="ADU28738.1"/>
    <property type="molecule type" value="Genomic_DNA"/>
</dbReference>
<accession>E6TWQ5</accession>
<dbReference type="AlphaFoldDB" id="E6TWQ5"/>
<dbReference type="InterPro" id="IPR009293">
    <property type="entry name" value="UPF0478"/>
</dbReference>
<dbReference type="PANTHER" id="PTHR40070:SF1">
    <property type="entry name" value="UPF0478 PROTEIN YTXG"/>
    <property type="match status" value="1"/>
</dbReference>
<evidence type="ECO:0000313" key="2">
    <source>
        <dbReference type="EMBL" id="ADU28738.1"/>
    </source>
</evidence>
<evidence type="ECO:0008006" key="4">
    <source>
        <dbReference type="Google" id="ProtNLM"/>
    </source>
</evidence>
<dbReference type="RefSeq" id="WP_013487079.1">
    <property type="nucleotide sequence ID" value="NC_014829.1"/>
</dbReference>
<evidence type="ECO:0000256" key="1">
    <source>
        <dbReference type="SAM" id="Phobius"/>
    </source>
</evidence>